<comment type="caution">
    <text evidence="2">The sequence shown here is derived from an EMBL/GenBank/DDBJ whole genome shotgun (WGS) entry which is preliminary data.</text>
</comment>
<organism evidence="2 3">
    <name type="scientific">Desulfurobacterium indicum</name>
    <dbReference type="NCBI Taxonomy" id="1914305"/>
    <lineage>
        <taxon>Bacteria</taxon>
        <taxon>Pseudomonadati</taxon>
        <taxon>Aquificota</taxon>
        <taxon>Aquificia</taxon>
        <taxon>Desulfurobacteriales</taxon>
        <taxon>Desulfurobacteriaceae</taxon>
        <taxon>Desulfurobacterium</taxon>
    </lineage>
</organism>
<dbReference type="RefSeq" id="WP_076712431.1">
    <property type="nucleotide sequence ID" value="NZ_MOEN01000004.1"/>
</dbReference>
<dbReference type="STRING" id="1914305.BLW93_01935"/>
<keyword evidence="3" id="KW-1185">Reference proteome</keyword>
<evidence type="ECO:0000313" key="3">
    <source>
        <dbReference type="Proteomes" id="UP000187408"/>
    </source>
</evidence>
<keyword evidence="1" id="KW-0175">Coiled coil</keyword>
<gene>
    <name evidence="2" type="ORF">BLW93_01935</name>
</gene>
<protein>
    <submittedName>
        <fullName evidence="2">Uncharacterized protein</fullName>
    </submittedName>
</protein>
<reference evidence="2 3" key="1">
    <citation type="submission" date="2016-10" db="EMBL/GenBank/DDBJ databases">
        <title>Genome sequence of a sulfur-reducing bacterium Desulfurobacterium indicum K6013.</title>
        <authorList>
            <person name="Cao J."/>
            <person name="Shao Z."/>
            <person name="Alain K."/>
            <person name="Jebbar M."/>
        </authorList>
    </citation>
    <scope>NUCLEOTIDE SEQUENCE [LARGE SCALE GENOMIC DNA]</scope>
    <source>
        <strain evidence="2 3">K6013</strain>
    </source>
</reference>
<proteinExistence type="predicted"/>
<feature type="coiled-coil region" evidence="1">
    <location>
        <begin position="73"/>
        <end position="100"/>
    </location>
</feature>
<dbReference type="Proteomes" id="UP000187408">
    <property type="component" value="Unassembled WGS sequence"/>
</dbReference>
<dbReference type="OrthoDB" id="15076at2"/>
<dbReference type="EMBL" id="MOEN01000004">
    <property type="protein sequence ID" value="OMH41102.1"/>
    <property type="molecule type" value="Genomic_DNA"/>
</dbReference>
<dbReference type="AlphaFoldDB" id="A0A1R1MMP9"/>
<name>A0A1R1MMP9_9BACT</name>
<evidence type="ECO:0000256" key="1">
    <source>
        <dbReference type="SAM" id="Coils"/>
    </source>
</evidence>
<sequence>MKKGTIMFILGSLVGAGAAYLATTRKEEIMEKLQELQEQLKDSDLPERAKNLVKEIAENIQTLIMSPEEELSEEEKKDILDEVESKIQKLEEAIKGDETEA</sequence>
<evidence type="ECO:0000313" key="2">
    <source>
        <dbReference type="EMBL" id="OMH41102.1"/>
    </source>
</evidence>
<accession>A0A1R1MMP9</accession>